<feature type="domain" description="Protein kinase" evidence="2">
    <location>
        <begin position="347"/>
        <end position="652"/>
    </location>
</feature>
<dbReference type="PANTHER" id="PTHR44329:SF214">
    <property type="entry name" value="PROTEIN KINASE DOMAIN-CONTAINING PROTEIN"/>
    <property type="match status" value="1"/>
</dbReference>
<dbReference type="Pfam" id="PF07714">
    <property type="entry name" value="PK_Tyr_Ser-Thr"/>
    <property type="match status" value="1"/>
</dbReference>
<dbReference type="PANTHER" id="PTHR44329">
    <property type="entry name" value="SERINE/THREONINE-PROTEIN KINASE TNNI3K-RELATED"/>
    <property type="match status" value="1"/>
</dbReference>
<feature type="region of interest" description="Disordered" evidence="1">
    <location>
        <begin position="255"/>
        <end position="281"/>
    </location>
</feature>
<comment type="caution">
    <text evidence="3">The sequence shown here is derived from an EMBL/GenBank/DDBJ whole genome shotgun (WGS) entry which is preliminary data.</text>
</comment>
<evidence type="ECO:0000313" key="3">
    <source>
        <dbReference type="EMBL" id="KAG2488484.1"/>
    </source>
</evidence>
<dbReference type="SUPFAM" id="SSF56112">
    <property type="entry name" value="Protein kinase-like (PK-like)"/>
    <property type="match status" value="1"/>
</dbReference>
<dbReference type="PROSITE" id="PS50011">
    <property type="entry name" value="PROTEIN_KINASE_DOM"/>
    <property type="match status" value="1"/>
</dbReference>
<dbReference type="OrthoDB" id="547933at2759"/>
<accession>A0A836BV01</accession>
<proteinExistence type="predicted"/>
<feature type="region of interest" description="Disordered" evidence="1">
    <location>
        <begin position="151"/>
        <end position="208"/>
    </location>
</feature>
<sequence>METAEFEESLLLEAMLRAEAVSTLGSDLIALAADTVAAAPEGRIQAGGIHVLETAEAEESALGFGPLQLLGSSVPHTEGVMTSAALCSSGTGVEPRYIPFRRISPSQPAVAPPAEPHARAFCPAATCISSPGHSTACAALPWQVTARAHRTEDSCTAAASDPADRRTAPLPPPPPQQQQPGEDAPAPRSDDTAALRDSGAAGGSLAPPAAVRSGAVAALLGDLEDLQPASPGDASGLWTGVWQGRRVAVRLRALPPPAPCANEDETETLLSGSGPSPEDSLCGAERHLRCSLALLGAPDLDSWHSAGGELWRGLSSSLSSRNSIRNSSGSGFAQGYQHSPGLMPLLDVRVAALDADSWAELFPAPTWGPAWGPRRNSCGRVRPFGGRLQRFLETSGMGETTPSHRDLAVCTGELGPSPAQPQTPALQALRSVCGLAPGGRVMVALMEHCSLGHLGTTALSRPSPFLASPCRPLHEAQRSLLRTAREVASGLAALHEAGMAHGALRPSNVLLAPAPAPSWDHRRFAARLTDVGSASLETAAACPLGPRLPADCLLAVAPEALASAGAMHTPAADVYAYGMLLYVMAAGRAPFEGQNTVSVLMAVATEGLVPEWPAGQHDHLAPLFARCVAAHPAERPSAAEVLEEICALERALKERRKRHSGVVAYC</sequence>
<dbReference type="Proteomes" id="UP000612055">
    <property type="component" value="Unassembled WGS sequence"/>
</dbReference>
<protein>
    <recommendedName>
        <fullName evidence="2">Protein kinase domain-containing protein</fullName>
    </recommendedName>
</protein>
<feature type="compositionally biased region" description="Low complexity" evidence="1">
    <location>
        <begin position="178"/>
        <end position="187"/>
    </location>
</feature>
<dbReference type="InterPro" id="IPR011009">
    <property type="entry name" value="Kinase-like_dom_sf"/>
</dbReference>
<dbReference type="Gene3D" id="1.10.510.10">
    <property type="entry name" value="Transferase(Phosphotransferase) domain 1"/>
    <property type="match status" value="1"/>
</dbReference>
<dbReference type="GO" id="GO:0004674">
    <property type="term" value="F:protein serine/threonine kinase activity"/>
    <property type="evidence" value="ECO:0007669"/>
    <property type="project" value="TreeGrafter"/>
</dbReference>
<dbReference type="AlphaFoldDB" id="A0A836BV01"/>
<organism evidence="3 4">
    <name type="scientific">Edaphochlamys debaryana</name>
    <dbReference type="NCBI Taxonomy" id="47281"/>
    <lineage>
        <taxon>Eukaryota</taxon>
        <taxon>Viridiplantae</taxon>
        <taxon>Chlorophyta</taxon>
        <taxon>core chlorophytes</taxon>
        <taxon>Chlorophyceae</taxon>
        <taxon>CS clade</taxon>
        <taxon>Chlamydomonadales</taxon>
        <taxon>Chlamydomonadales incertae sedis</taxon>
        <taxon>Edaphochlamys</taxon>
    </lineage>
</organism>
<dbReference type="InterPro" id="IPR001245">
    <property type="entry name" value="Ser-Thr/Tyr_kinase_cat_dom"/>
</dbReference>
<evidence type="ECO:0000256" key="1">
    <source>
        <dbReference type="SAM" id="MobiDB-lite"/>
    </source>
</evidence>
<keyword evidence="4" id="KW-1185">Reference proteome</keyword>
<dbReference type="InterPro" id="IPR000719">
    <property type="entry name" value="Prot_kinase_dom"/>
</dbReference>
<name>A0A836BV01_9CHLO</name>
<gene>
    <name evidence="3" type="ORF">HYH03_012988</name>
</gene>
<dbReference type="GO" id="GO:0005524">
    <property type="term" value="F:ATP binding"/>
    <property type="evidence" value="ECO:0007669"/>
    <property type="project" value="InterPro"/>
</dbReference>
<dbReference type="EMBL" id="JAEHOE010000083">
    <property type="protein sequence ID" value="KAG2488484.1"/>
    <property type="molecule type" value="Genomic_DNA"/>
</dbReference>
<evidence type="ECO:0000259" key="2">
    <source>
        <dbReference type="PROSITE" id="PS50011"/>
    </source>
</evidence>
<dbReference type="InterPro" id="IPR051681">
    <property type="entry name" value="Ser/Thr_Kinases-Pseudokinases"/>
</dbReference>
<reference evidence="3" key="1">
    <citation type="journal article" date="2020" name="bioRxiv">
        <title>Comparative genomics of Chlamydomonas.</title>
        <authorList>
            <person name="Craig R.J."/>
            <person name="Hasan A.R."/>
            <person name="Ness R.W."/>
            <person name="Keightley P.D."/>
        </authorList>
    </citation>
    <scope>NUCLEOTIDE SEQUENCE</scope>
    <source>
        <strain evidence="3">CCAP 11/70</strain>
    </source>
</reference>
<evidence type="ECO:0000313" key="4">
    <source>
        <dbReference type="Proteomes" id="UP000612055"/>
    </source>
</evidence>